<reference evidence="2 3" key="1">
    <citation type="journal article" date="2010" name="Proc. Natl. Acad. Sci. U.S.A.">
        <title>Nitrosopumilus maritimus genome reveals unique mechanisms for nitrification and autotrophy in globally distributed marine crenarchaea.</title>
        <authorList>
            <person name="Walker C.B."/>
            <person name="de la Torre J.R."/>
            <person name="Klotz M.G."/>
            <person name="Urakawa H."/>
            <person name="Pinel N."/>
            <person name="Arp D.J."/>
            <person name="Brochier-Armanet C."/>
            <person name="Chain P.S."/>
            <person name="Chan P.P."/>
            <person name="Gollabgir A."/>
            <person name="Hemp J."/>
            <person name="Hugler M."/>
            <person name="Karr E.A."/>
            <person name="Konneke M."/>
            <person name="Shin M."/>
            <person name="Lawton T.J."/>
            <person name="Lowe T."/>
            <person name="Martens-Habbena W."/>
            <person name="Sayavedra-Soto L.A."/>
            <person name="Lang D."/>
            <person name="Sievert S.M."/>
            <person name="Rosenzweig A.C."/>
            <person name="Manning G."/>
            <person name="Stahl D.A."/>
        </authorList>
    </citation>
    <scope>NUCLEOTIDE SEQUENCE [LARGE SCALE GENOMIC DNA]</scope>
    <source>
        <strain evidence="2 3">SCM1</strain>
    </source>
</reference>
<dbReference type="Gene3D" id="1.10.8.60">
    <property type="match status" value="1"/>
</dbReference>
<evidence type="ECO:0000313" key="3">
    <source>
        <dbReference type="Proteomes" id="UP000000792"/>
    </source>
</evidence>
<evidence type="ECO:0000313" key="2">
    <source>
        <dbReference type="EMBL" id="ABX12040.1"/>
    </source>
</evidence>
<accession>A9A1R9</accession>
<dbReference type="CDD" id="cd07943">
    <property type="entry name" value="DRE_TIM_HOA"/>
    <property type="match status" value="1"/>
</dbReference>
<dbReference type="EnsemblBacteria" id="ABX12040">
    <property type="protein sequence ID" value="ABX12040"/>
    <property type="gene ID" value="Nmar_0140"/>
</dbReference>
<dbReference type="eggNOG" id="arCOG02092">
    <property type="taxonomic scope" value="Archaea"/>
</dbReference>
<organism evidence="2 3">
    <name type="scientific">Nitrosopumilus maritimus (strain SCM1)</name>
    <dbReference type="NCBI Taxonomy" id="436308"/>
    <lineage>
        <taxon>Archaea</taxon>
        <taxon>Nitrososphaerota</taxon>
        <taxon>Nitrososphaeria</taxon>
        <taxon>Nitrosopumilales</taxon>
        <taxon>Nitrosopumilaceae</taxon>
        <taxon>Nitrosopumilus</taxon>
    </lineage>
</organism>
<dbReference type="SUPFAM" id="SSF51569">
    <property type="entry name" value="Aldolase"/>
    <property type="match status" value="1"/>
</dbReference>
<dbReference type="PANTHER" id="PTHR10277">
    <property type="entry name" value="HOMOCITRATE SYNTHASE-RELATED"/>
    <property type="match status" value="1"/>
</dbReference>
<name>A9A1R9_NITMS</name>
<evidence type="ECO:0000259" key="1">
    <source>
        <dbReference type="PROSITE" id="PS50991"/>
    </source>
</evidence>
<dbReference type="InterPro" id="IPR013785">
    <property type="entry name" value="Aldolase_TIM"/>
</dbReference>
<dbReference type="HOGENOM" id="CLU_049173_0_0_2"/>
<dbReference type="GeneID" id="5774448"/>
<dbReference type="InterPro" id="IPR035685">
    <property type="entry name" value="DRE_TIM_HOA"/>
</dbReference>
<dbReference type="Gene3D" id="3.20.20.70">
    <property type="entry name" value="Aldolase class I"/>
    <property type="match status" value="1"/>
</dbReference>
<feature type="domain" description="Pyruvate carboxyltransferase" evidence="1">
    <location>
        <begin position="5"/>
        <end position="255"/>
    </location>
</feature>
<dbReference type="GO" id="GO:0003852">
    <property type="term" value="F:2-isopropylmalate synthase activity"/>
    <property type="evidence" value="ECO:0000318"/>
    <property type="project" value="GO_Central"/>
</dbReference>
<dbReference type="PANTHER" id="PTHR10277:SF9">
    <property type="entry name" value="2-ISOPROPYLMALATE SYNTHASE 1, CHLOROPLASTIC-RELATED"/>
    <property type="match status" value="1"/>
</dbReference>
<dbReference type="GO" id="GO:0009098">
    <property type="term" value="P:L-leucine biosynthetic process"/>
    <property type="evidence" value="ECO:0000318"/>
    <property type="project" value="GO_Central"/>
</dbReference>
<dbReference type="OrthoDB" id="299534at2157"/>
<dbReference type="PROSITE" id="PS50991">
    <property type="entry name" value="PYR_CT"/>
    <property type="match status" value="1"/>
</dbReference>
<dbReference type="InParanoid" id="A9A1R9"/>
<dbReference type="InterPro" id="IPR050073">
    <property type="entry name" value="2-IPM_HCS-like"/>
</dbReference>
<dbReference type="KEGG" id="nmr:Nmar_0140"/>
<dbReference type="STRING" id="436308.Nmar_0140"/>
<keyword evidence="3" id="KW-1185">Reference proteome</keyword>
<dbReference type="PhylomeDB" id="A9A1R9"/>
<protein>
    <submittedName>
        <fullName evidence="2">Pyruvate carboxyltransferase</fullName>
    </submittedName>
</protein>
<dbReference type="Proteomes" id="UP000000792">
    <property type="component" value="Chromosome"/>
</dbReference>
<gene>
    <name evidence="2" type="ordered locus">Nmar_0140</name>
</gene>
<proteinExistence type="predicted"/>
<dbReference type="Pfam" id="PF00682">
    <property type="entry name" value="HMGL-like"/>
    <property type="match status" value="1"/>
</dbReference>
<dbReference type="AlphaFoldDB" id="A9A1R9"/>
<dbReference type="InterPro" id="IPR000891">
    <property type="entry name" value="PYR_CT"/>
</dbReference>
<dbReference type="RefSeq" id="WP_012214527.1">
    <property type="nucleotide sequence ID" value="NC_010085.1"/>
</dbReference>
<dbReference type="EMBL" id="CP000866">
    <property type="protein sequence ID" value="ABX12040.1"/>
    <property type="molecule type" value="Genomic_DNA"/>
</dbReference>
<dbReference type="NCBIfam" id="NF006049">
    <property type="entry name" value="PRK08195.1"/>
    <property type="match status" value="1"/>
</dbReference>
<sequence length="352" mass="39364">MSKKVQILDTTLRDGSYSVNFSFTSSDTSIICSKLEKSGIKLIEVGHGLGFNASNSGYGKSTQSDEEYMIAAKESLSKSMYGMFCIPGIAKLSDLELAKKHGMGFIRVGTDVTKVHQSEKFIKKAKNLGFFVASNFMKSYVMPPDKFASIVKQSEEFGTDMVYIVDSAGGMFSSDLLEYYNSIRNVSEIPLGFHGHDNLGMAISNSLYAADLGMEYIDSSLQGIGRSSGNACTEVLVMALKKKGFKIDVDFHSLFEAGQECVYPLINNSNKLPLDIVSGYADFHSSYMHHIMKYSSKFKVDPLLLIIEYSKINKIDIDEKKLEQIAKKLKRKQDIYTAKYRFNRYVGREQDN</sequence>
<keyword evidence="2" id="KW-0670">Pyruvate</keyword>